<evidence type="ECO:0000256" key="1">
    <source>
        <dbReference type="ARBA" id="ARBA00022448"/>
    </source>
</evidence>
<protein>
    <submittedName>
        <fullName evidence="5">ATP-binding cassette domain-containing protein</fullName>
    </submittedName>
</protein>
<dbReference type="EMBL" id="WTFN01000392">
    <property type="protein sequence ID" value="MWK60409.1"/>
    <property type="molecule type" value="Genomic_DNA"/>
</dbReference>
<keyword evidence="1" id="KW-0813">Transport</keyword>
<proteinExistence type="predicted"/>
<dbReference type="Pfam" id="PF00005">
    <property type="entry name" value="ABC_tran"/>
    <property type="match status" value="1"/>
</dbReference>
<dbReference type="SUPFAM" id="SSF52540">
    <property type="entry name" value="P-loop containing nucleoside triphosphate hydrolases"/>
    <property type="match status" value="1"/>
</dbReference>
<evidence type="ECO:0000256" key="2">
    <source>
        <dbReference type="ARBA" id="ARBA00022741"/>
    </source>
</evidence>
<evidence type="ECO:0000313" key="5">
    <source>
        <dbReference type="EMBL" id="MWK60409.1"/>
    </source>
</evidence>
<feature type="domain" description="ABC transporter" evidence="4">
    <location>
        <begin position="36"/>
        <end position="79"/>
    </location>
</feature>
<evidence type="ECO:0000313" key="6">
    <source>
        <dbReference type="Proteomes" id="UP000461288"/>
    </source>
</evidence>
<dbReference type="InterPro" id="IPR027417">
    <property type="entry name" value="P-loop_NTPase"/>
</dbReference>
<dbReference type="Gene3D" id="3.40.50.300">
    <property type="entry name" value="P-loop containing nucleotide triphosphate hydrolases"/>
    <property type="match status" value="1"/>
</dbReference>
<gene>
    <name evidence="5" type="ORF">GO594_31005</name>
</gene>
<dbReference type="InterPro" id="IPR050763">
    <property type="entry name" value="ABC_transporter_ATP-binding"/>
</dbReference>
<sequence length="81" mass="8526">MTTFNSTPSEPTTSPIPVLELTHVVKRFGTKEAVAGLSLRAYSGQVLAFLGPNGAGKTTTIEMCEGFQKPTSGTIRVLGID</sequence>
<dbReference type="Proteomes" id="UP000461288">
    <property type="component" value="Unassembled WGS sequence"/>
</dbReference>
<feature type="non-terminal residue" evidence="5">
    <location>
        <position position="81"/>
    </location>
</feature>
<dbReference type="PANTHER" id="PTHR42711">
    <property type="entry name" value="ABC TRANSPORTER ATP-BINDING PROTEIN"/>
    <property type="match status" value="1"/>
</dbReference>
<organism evidence="5 6">
    <name type="scientific">Metapseudomonas otitidis</name>
    <dbReference type="NCBI Taxonomy" id="319939"/>
    <lineage>
        <taxon>Bacteria</taxon>
        <taxon>Pseudomonadati</taxon>
        <taxon>Pseudomonadota</taxon>
        <taxon>Gammaproteobacteria</taxon>
        <taxon>Pseudomonadales</taxon>
        <taxon>Pseudomonadaceae</taxon>
        <taxon>Metapseudomonas</taxon>
    </lineage>
</organism>
<evidence type="ECO:0000256" key="3">
    <source>
        <dbReference type="ARBA" id="ARBA00022840"/>
    </source>
</evidence>
<keyword evidence="2" id="KW-0547">Nucleotide-binding</keyword>
<reference evidence="5 6" key="1">
    <citation type="submission" date="2019-12" db="EMBL/GenBank/DDBJ databases">
        <title>Draft genome sequence of Pseudomonas otitidis recovered from a chicken carcass.</title>
        <authorList>
            <person name="Vieira T.R."/>
            <person name="Oliviera E.F.C."/>
            <person name="Silva N.M.V."/>
            <person name="Sambrano G.E."/>
            <person name="Cibulski S.P."/>
            <person name="Cardoso M.R.I."/>
        </authorList>
    </citation>
    <scope>NUCLEOTIDE SEQUENCE [LARGE SCALE GENOMIC DNA]</scope>
    <source>
        <strain evidence="5 6">25_K</strain>
    </source>
</reference>
<keyword evidence="3 5" id="KW-0067">ATP-binding</keyword>
<dbReference type="PANTHER" id="PTHR42711:SF16">
    <property type="entry name" value="ABC TRANSPORTER ATP-BINDING PROTEIN"/>
    <property type="match status" value="1"/>
</dbReference>
<accession>A0A7X3KY04</accession>
<dbReference type="InterPro" id="IPR003439">
    <property type="entry name" value="ABC_transporter-like_ATP-bd"/>
</dbReference>
<dbReference type="GO" id="GO:0005524">
    <property type="term" value="F:ATP binding"/>
    <property type="evidence" value="ECO:0007669"/>
    <property type="project" value="UniProtKB-KW"/>
</dbReference>
<name>A0A7X3KY04_9GAMM</name>
<comment type="caution">
    <text evidence="5">The sequence shown here is derived from an EMBL/GenBank/DDBJ whole genome shotgun (WGS) entry which is preliminary data.</text>
</comment>
<dbReference type="AlphaFoldDB" id="A0A7X3KY04"/>
<evidence type="ECO:0000259" key="4">
    <source>
        <dbReference type="Pfam" id="PF00005"/>
    </source>
</evidence>
<dbReference type="GO" id="GO:0016887">
    <property type="term" value="F:ATP hydrolysis activity"/>
    <property type="evidence" value="ECO:0007669"/>
    <property type="project" value="InterPro"/>
</dbReference>